<proteinExistence type="predicted"/>
<dbReference type="InterPro" id="IPR000253">
    <property type="entry name" value="FHA_dom"/>
</dbReference>
<name>A0A1I1S3A5_9GAMM</name>
<dbReference type="Gene3D" id="2.60.200.20">
    <property type="match status" value="1"/>
</dbReference>
<keyword evidence="3" id="KW-1185">Reference proteome</keyword>
<dbReference type="EMBL" id="FOLO01000055">
    <property type="protein sequence ID" value="SFD41015.1"/>
    <property type="molecule type" value="Genomic_DNA"/>
</dbReference>
<dbReference type="PROSITE" id="PS50006">
    <property type="entry name" value="FHA_DOMAIN"/>
    <property type="match status" value="1"/>
</dbReference>
<organism evidence="2 3">
    <name type="scientific">Pseudoalteromonas denitrificans DSM 6059</name>
    <dbReference type="NCBI Taxonomy" id="1123010"/>
    <lineage>
        <taxon>Bacteria</taxon>
        <taxon>Pseudomonadati</taxon>
        <taxon>Pseudomonadota</taxon>
        <taxon>Gammaproteobacteria</taxon>
        <taxon>Alteromonadales</taxon>
        <taxon>Pseudoalteromonadaceae</taxon>
        <taxon>Pseudoalteromonas</taxon>
    </lineage>
</organism>
<evidence type="ECO:0000313" key="2">
    <source>
        <dbReference type="EMBL" id="SFD41015.1"/>
    </source>
</evidence>
<sequence length="329" mass="38309">MAYLIEEGTKKALYLYAHHSFGRFIYSVDTLISNPAISKIHMTIEWQNNKWLLRDLSRNGTWVNDTRLDKKKTRILKLGDCITLSPDKSNNYIVQDLSAPCDLLIPDNDDGVTDAIELKPYHLLPCEEVPEIAMIFNKNENCWSIEYINKDDSSSFRLNEHENVEFNGQKWKLKLSHLENDTEAHNTEEFSIDDLELIFDISLDEETTCLKLTSPKGLIDFKTYIHHYLTLHLARCKAKDIKTNINHDMLGWINTETLCKDLGLDIYHLNIQIHRIRKQFSELLSDLLISDNIIERRKKHVRFTGSAFEIYKGKQLESAINNNQLTCHN</sequence>
<evidence type="ECO:0000259" key="1">
    <source>
        <dbReference type="PROSITE" id="PS50006"/>
    </source>
</evidence>
<dbReference type="RefSeq" id="WP_091989905.1">
    <property type="nucleotide sequence ID" value="NZ_FOLO01000055.1"/>
</dbReference>
<protein>
    <submittedName>
        <fullName evidence="2">FHA domain protein</fullName>
    </submittedName>
</protein>
<dbReference type="InterPro" id="IPR008984">
    <property type="entry name" value="SMAD_FHA_dom_sf"/>
</dbReference>
<dbReference type="AlphaFoldDB" id="A0A1I1S3A5"/>
<reference evidence="2 3" key="1">
    <citation type="submission" date="2016-10" db="EMBL/GenBank/DDBJ databases">
        <authorList>
            <person name="de Groot N.N."/>
        </authorList>
    </citation>
    <scope>NUCLEOTIDE SEQUENCE [LARGE SCALE GENOMIC DNA]</scope>
    <source>
        <strain evidence="2 3">DSM 6059</strain>
    </source>
</reference>
<dbReference type="STRING" id="1123010.SAMN02745724_04438"/>
<feature type="domain" description="FHA" evidence="1">
    <location>
        <begin position="19"/>
        <end position="68"/>
    </location>
</feature>
<dbReference type="Proteomes" id="UP000198862">
    <property type="component" value="Unassembled WGS sequence"/>
</dbReference>
<evidence type="ECO:0000313" key="3">
    <source>
        <dbReference type="Proteomes" id="UP000198862"/>
    </source>
</evidence>
<dbReference type="OrthoDB" id="273564at2"/>
<dbReference type="SMART" id="SM00240">
    <property type="entry name" value="FHA"/>
    <property type="match status" value="1"/>
</dbReference>
<dbReference type="CDD" id="cd00060">
    <property type="entry name" value="FHA"/>
    <property type="match status" value="1"/>
</dbReference>
<gene>
    <name evidence="2" type="ORF">SAMN02745724_04438</name>
</gene>
<dbReference type="SUPFAM" id="SSF49879">
    <property type="entry name" value="SMAD/FHA domain"/>
    <property type="match status" value="1"/>
</dbReference>
<dbReference type="Pfam" id="PF00498">
    <property type="entry name" value="FHA"/>
    <property type="match status" value="1"/>
</dbReference>
<accession>A0A1I1S3A5</accession>